<dbReference type="InterPro" id="IPR058627">
    <property type="entry name" value="MdtA-like_C"/>
</dbReference>
<comment type="similarity">
    <text evidence="2">Belongs to the membrane fusion protein (MFP) (TC 8.A.1) family.</text>
</comment>
<comment type="subcellular location">
    <subcellularLocation>
        <location evidence="1">Cell membrane</location>
    </subcellularLocation>
</comment>
<name>A0ABN6PNA2_9BURK</name>
<dbReference type="Pfam" id="PF25944">
    <property type="entry name" value="Beta-barrel_RND"/>
    <property type="match status" value="1"/>
</dbReference>
<feature type="domain" description="Multidrug resistance protein MdtA-like alpha-helical hairpin" evidence="7">
    <location>
        <begin position="124"/>
        <end position="190"/>
    </location>
</feature>
<dbReference type="InterPro" id="IPR006143">
    <property type="entry name" value="RND_pump_MFP"/>
</dbReference>
<dbReference type="PANTHER" id="PTHR30469">
    <property type="entry name" value="MULTIDRUG RESISTANCE PROTEIN MDTA"/>
    <property type="match status" value="1"/>
</dbReference>
<proteinExistence type="inferred from homology"/>
<keyword evidence="3" id="KW-0813">Transport</keyword>
<keyword evidence="4" id="KW-1003">Cell membrane</keyword>
<dbReference type="Pfam" id="PF25876">
    <property type="entry name" value="HH_MFP_RND"/>
    <property type="match status" value="1"/>
</dbReference>
<evidence type="ECO:0000259" key="7">
    <source>
        <dbReference type="Pfam" id="PF25876"/>
    </source>
</evidence>
<dbReference type="PANTHER" id="PTHR30469:SF36">
    <property type="entry name" value="BLL3903 PROTEIN"/>
    <property type="match status" value="1"/>
</dbReference>
<feature type="domain" description="Multidrug resistance protein MdtA-like C-terminal permuted SH3" evidence="10">
    <location>
        <begin position="325"/>
        <end position="384"/>
    </location>
</feature>
<reference evidence="11" key="1">
    <citation type="submission" date="2022-04" db="EMBL/GenBank/DDBJ databases">
        <title>Whole genome sequence of Sphaerotilus sp. FB-5.</title>
        <authorList>
            <person name="Takeda M."/>
            <person name="Narihara S."/>
            <person name="Akimoto M."/>
            <person name="Akimoto R."/>
            <person name="Nishiyashiki S."/>
            <person name="Murakami T."/>
        </authorList>
    </citation>
    <scope>NUCLEOTIDE SEQUENCE</scope>
    <source>
        <strain evidence="11">FB-5</strain>
    </source>
</reference>
<evidence type="ECO:0000259" key="9">
    <source>
        <dbReference type="Pfam" id="PF25944"/>
    </source>
</evidence>
<dbReference type="NCBIfam" id="TIGR01730">
    <property type="entry name" value="RND_mfp"/>
    <property type="match status" value="1"/>
</dbReference>
<feature type="domain" description="Multidrug resistance protein MdtA-like barrel-sandwich hybrid" evidence="8">
    <location>
        <begin position="83"/>
        <end position="221"/>
    </location>
</feature>
<accession>A0ABN6PNA2</accession>
<dbReference type="InterPro" id="IPR058624">
    <property type="entry name" value="MdtA-like_HH"/>
</dbReference>
<keyword evidence="5" id="KW-0997">Cell inner membrane</keyword>
<keyword evidence="6" id="KW-0472">Membrane</keyword>
<dbReference type="InterPro" id="IPR058625">
    <property type="entry name" value="MdtA-like_BSH"/>
</dbReference>
<evidence type="ECO:0000256" key="1">
    <source>
        <dbReference type="ARBA" id="ARBA00004236"/>
    </source>
</evidence>
<dbReference type="Proteomes" id="UP001057498">
    <property type="component" value="Chromosome"/>
</dbReference>
<dbReference type="Gene3D" id="2.40.420.20">
    <property type="match status" value="1"/>
</dbReference>
<organism evidence="11 12">
    <name type="scientific">Sphaerotilus microaerophilus</name>
    <dbReference type="NCBI Taxonomy" id="2914710"/>
    <lineage>
        <taxon>Bacteria</taxon>
        <taxon>Pseudomonadati</taxon>
        <taxon>Pseudomonadota</taxon>
        <taxon>Betaproteobacteria</taxon>
        <taxon>Burkholderiales</taxon>
        <taxon>Sphaerotilaceae</taxon>
        <taxon>Sphaerotilus</taxon>
    </lineage>
</organism>
<keyword evidence="12" id="KW-1185">Reference proteome</keyword>
<dbReference type="Pfam" id="PF25917">
    <property type="entry name" value="BSH_RND"/>
    <property type="match status" value="1"/>
</dbReference>
<dbReference type="Gene3D" id="2.40.30.170">
    <property type="match status" value="1"/>
</dbReference>
<gene>
    <name evidence="11" type="ORF">CATMQ487_23050</name>
</gene>
<sequence>MSKKILLPVLALLLIAAGVGWWSVRGGAGSTGSAGDRAEAAKAPGAGASAAAAPPQVVNVYTVQRRDVPVRVEVAGTVVPLQSVEVRAQLSSTVREVAVKEGQALRRGDLLFTLDDRNERANVEKARAQLLRDRTTLADLERQFKRAQELHGQNFIAQSALDSAQTQFDAQQALLKSDEAALQAAEVALSNTVIRAPQAGRAGLVNVNPGSLVQPGGTALLTINQIDPIGVSFNVPEAQLGGLLAAAGITAPVPASELAVLLTSGGERRRGEPAPSLAGRLTFVDNAVDTTSGTIRAKGTVPNAQQQLWPGQYVSVRLTLRTLKDAVVLPQAAIIQRGAERTVYVVGADDRVQARSVQIRQPLGELVAVEGVDEGERVVVEGKQNLRPGGAVRIAAAPVGKGASGAADAAGAASAAASGAR</sequence>
<dbReference type="Pfam" id="PF25967">
    <property type="entry name" value="RND-MFP_C"/>
    <property type="match status" value="1"/>
</dbReference>
<evidence type="ECO:0000256" key="4">
    <source>
        <dbReference type="ARBA" id="ARBA00022475"/>
    </source>
</evidence>
<evidence type="ECO:0000313" key="12">
    <source>
        <dbReference type="Proteomes" id="UP001057498"/>
    </source>
</evidence>
<evidence type="ECO:0000256" key="3">
    <source>
        <dbReference type="ARBA" id="ARBA00022448"/>
    </source>
</evidence>
<evidence type="ECO:0000259" key="10">
    <source>
        <dbReference type="Pfam" id="PF25967"/>
    </source>
</evidence>
<dbReference type="Gene3D" id="2.40.50.100">
    <property type="match status" value="1"/>
</dbReference>
<dbReference type="InterPro" id="IPR058626">
    <property type="entry name" value="MdtA-like_b-barrel"/>
</dbReference>
<dbReference type="SUPFAM" id="SSF111369">
    <property type="entry name" value="HlyD-like secretion proteins"/>
    <property type="match status" value="1"/>
</dbReference>
<evidence type="ECO:0000259" key="8">
    <source>
        <dbReference type="Pfam" id="PF25917"/>
    </source>
</evidence>
<feature type="domain" description="Multidrug resistance protein MdtA-like beta-barrel" evidence="9">
    <location>
        <begin position="277"/>
        <end position="320"/>
    </location>
</feature>
<dbReference type="EMBL" id="AP025730">
    <property type="protein sequence ID" value="BDI05335.1"/>
    <property type="molecule type" value="Genomic_DNA"/>
</dbReference>
<evidence type="ECO:0000256" key="5">
    <source>
        <dbReference type="ARBA" id="ARBA00022519"/>
    </source>
</evidence>
<evidence type="ECO:0000256" key="2">
    <source>
        <dbReference type="ARBA" id="ARBA00009477"/>
    </source>
</evidence>
<protein>
    <submittedName>
        <fullName evidence="11">Resistance-nodulation-cell division efflux membrane fusion protein</fullName>
    </submittedName>
</protein>
<evidence type="ECO:0000256" key="6">
    <source>
        <dbReference type="ARBA" id="ARBA00023136"/>
    </source>
</evidence>
<dbReference type="Gene3D" id="1.10.287.470">
    <property type="entry name" value="Helix hairpin bin"/>
    <property type="match status" value="1"/>
</dbReference>
<evidence type="ECO:0000313" key="11">
    <source>
        <dbReference type="EMBL" id="BDI05335.1"/>
    </source>
</evidence>
<dbReference type="RefSeq" id="WP_251973379.1">
    <property type="nucleotide sequence ID" value="NZ_AP025730.1"/>
</dbReference>